<dbReference type="CDD" id="cd02435">
    <property type="entry name" value="CCC1"/>
    <property type="match status" value="1"/>
</dbReference>
<dbReference type="AlphaFoldDB" id="A0A2S6C2H3"/>
<dbReference type="GO" id="GO:0005384">
    <property type="term" value="F:manganese ion transmembrane transporter activity"/>
    <property type="evidence" value="ECO:0007669"/>
    <property type="project" value="InterPro"/>
</dbReference>
<evidence type="ECO:0000256" key="5">
    <source>
        <dbReference type="ARBA" id="ARBA00023136"/>
    </source>
</evidence>
<dbReference type="OrthoDB" id="73465at2759"/>
<evidence type="ECO:0000256" key="7">
    <source>
        <dbReference type="SAM" id="Phobius"/>
    </source>
</evidence>
<dbReference type="InterPro" id="IPR008217">
    <property type="entry name" value="Ccc1_fam"/>
</dbReference>
<protein>
    <submittedName>
        <fullName evidence="8">Uncharacterized protein</fullName>
    </submittedName>
</protein>
<sequence length="314" mass="33737">MALAKIPGLLRQIRLPFLPARARNSDIEKGPSPASSDTSSTPMHGPPSSHSSSTPISGPTHSEHHARNGIFVRDSIIGFADGLTVPFALTAGLSSLGSSKIVILGGLAELFAGSISMGLGAFLAAKTDRKHYEVEEKRERREVRESPGEEEQEIYDILGEYSISREDSRGVVESLKRDEEAWVKFMMDFELKLEKPALKVAWIEGLVMGASYLFGGLLPMIPYFATKHINEALFSSIGITVVILLVFGYVKAKITGCCARDSAIGAVETLFIGALAAGVSYGIVKGVNSSKLFDSYENPGPITNSALTAPSRMM</sequence>
<dbReference type="GO" id="GO:0012505">
    <property type="term" value="C:endomembrane system"/>
    <property type="evidence" value="ECO:0007669"/>
    <property type="project" value="UniProtKB-SubCell"/>
</dbReference>
<feature type="transmembrane region" description="Helical" evidence="7">
    <location>
        <begin position="262"/>
        <end position="284"/>
    </location>
</feature>
<feature type="transmembrane region" description="Helical" evidence="7">
    <location>
        <begin position="101"/>
        <end position="125"/>
    </location>
</feature>
<organism evidence="8 9">
    <name type="scientific">Cercospora berteroae</name>
    <dbReference type="NCBI Taxonomy" id="357750"/>
    <lineage>
        <taxon>Eukaryota</taxon>
        <taxon>Fungi</taxon>
        <taxon>Dikarya</taxon>
        <taxon>Ascomycota</taxon>
        <taxon>Pezizomycotina</taxon>
        <taxon>Dothideomycetes</taxon>
        <taxon>Dothideomycetidae</taxon>
        <taxon>Mycosphaerellales</taxon>
        <taxon>Mycosphaerellaceae</taxon>
        <taxon>Cercospora</taxon>
    </lineage>
</organism>
<comment type="similarity">
    <text evidence="2">Belongs to the CCC1 family.</text>
</comment>
<evidence type="ECO:0000256" key="1">
    <source>
        <dbReference type="ARBA" id="ARBA00004127"/>
    </source>
</evidence>
<evidence type="ECO:0000313" key="8">
    <source>
        <dbReference type="EMBL" id="PPJ53944.1"/>
    </source>
</evidence>
<feature type="compositionally biased region" description="Low complexity" evidence="6">
    <location>
        <begin position="31"/>
        <end position="60"/>
    </location>
</feature>
<name>A0A2S6C2H3_9PEZI</name>
<gene>
    <name evidence="8" type="ORF">CBER1_05846</name>
</gene>
<dbReference type="PANTHER" id="PTHR31851">
    <property type="entry name" value="FE(2+)/MN(2+) TRANSPORTER PCL1"/>
    <property type="match status" value="1"/>
</dbReference>
<evidence type="ECO:0000256" key="3">
    <source>
        <dbReference type="ARBA" id="ARBA00022692"/>
    </source>
</evidence>
<evidence type="ECO:0000256" key="6">
    <source>
        <dbReference type="SAM" id="MobiDB-lite"/>
    </source>
</evidence>
<comment type="caution">
    <text evidence="8">The sequence shown here is derived from an EMBL/GenBank/DDBJ whole genome shotgun (WGS) entry which is preliminary data.</text>
</comment>
<evidence type="ECO:0000313" key="9">
    <source>
        <dbReference type="Proteomes" id="UP000237631"/>
    </source>
</evidence>
<evidence type="ECO:0000256" key="2">
    <source>
        <dbReference type="ARBA" id="ARBA00007049"/>
    </source>
</evidence>
<keyword evidence="4 7" id="KW-1133">Transmembrane helix</keyword>
<dbReference type="Pfam" id="PF01988">
    <property type="entry name" value="VIT1"/>
    <property type="match status" value="1"/>
</dbReference>
<proteinExistence type="inferred from homology"/>
<dbReference type="Proteomes" id="UP000237631">
    <property type="component" value="Unassembled WGS sequence"/>
</dbReference>
<feature type="transmembrane region" description="Helical" evidence="7">
    <location>
        <begin position="200"/>
        <end position="221"/>
    </location>
</feature>
<dbReference type="GO" id="GO:0030026">
    <property type="term" value="P:intracellular manganese ion homeostasis"/>
    <property type="evidence" value="ECO:0007669"/>
    <property type="project" value="InterPro"/>
</dbReference>
<keyword evidence="3 7" id="KW-0812">Transmembrane</keyword>
<reference evidence="9" key="1">
    <citation type="journal article" date="2017" name="bioRxiv">
        <title>Conservation of a gene cluster reveals novel cercosporin biosynthetic mechanisms and extends production to the genus Colletotrichum.</title>
        <authorList>
            <person name="de Jonge R."/>
            <person name="Ebert M.K."/>
            <person name="Huitt-Roehl C.R."/>
            <person name="Pal P."/>
            <person name="Suttle J.C."/>
            <person name="Spanner R.E."/>
            <person name="Neubauer J.D."/>
            <person name="Jurick W.M.II."/>
            <person name="Stott K.A."/>
            <person name="Secor G.A."/>
            <person name="Thomma B.P.H.J."/>
            <person name="Van de Peer Y."/>
            <person name="Townsend C.A."/>
            <person name="Bolton M.D."/>
        </authorList>
    </citation>
    <scope>NUCLEOTIDE SEQUENCE [LARGE SCALE GENOMIC DNA]</scope>
    <source>
        <strain evidence="9">CBS538.71</strain>
    </source>
</reference>
<comment type="subcellular location">
    <subcellularLocation>
        <location evidence="1">Endomembrane system</location>
        <topology evidence="1">Multi-pass membrane protein</topology>
    </subcellularLocation>
</comment>
<keyword evidence="9" id="KW-1185">Reference proteome</keyword>
<accession>A0A2S6C2H3</accession>
<evidence type="ECO:0000256" key="4">
    <source>
        <dbReference type="ARBA" id="ARBA00022989"/>
    </source>
</evidence>
<keyword evidence="5 7" id="KW-0472">Membrane</keyword>
<dbReference type="STRING" id="357750.A0A2S6C2H3"/>
<dbReference type="EMBL" id="PNEN01000573">
    <property type="protein sequence ID" value="PPJ53944.1"/>
    <property type="molecule type" value="Genomic_DNA"/>
</dbReference>
<feature type="transmembrane region" description="Helical" evidence="7">
    <location>
        <begin position="233"/>
        <end position="250"/>
    </location>
</feature>
<feature type="region of interest" description="Disordered" evidence="6">
    <location>
        <begin position="21"/>
        <end position="64"/>
    </location>
</feature>
<feature type="transmembrane region" description="Helical" evidence="7">
    <location>
        <begin position="76"/>
        <end position="95"/>
    </location>
</feature>